<gene>
    <name evidence="6" type="ORF">J2S70_000167</name>
</gene>
<dbReference type="InterPro" id="IPR036388">
    <property type="entry name" value="WH-like_DNA-bd_sf"/>
</dbReference>
<keyword evidence="3" id="KW-0238">DNA-binding</keyword>
<feature type="domain" description="Sugar-binding" evidence="5">
    <location>
        <begin position="64"/>
        <end position="309"/>
    </location>
</feature>
<evidence type="ECO:0000313" key="7">
    <source>
        <dbReference type="Proteomes" id="UP001243212"/>
    </source>
</evidence>
<dbReference type="SUPFAM" id="SSF100950">
    <property type="entry name" value="NagB/RpiA/CoA transferase-like"/>
    <property type="match status" value="1"/>
</dbReference>
<dbReference type="InterPro" id="IPR007324">
    <property type="entry name" value="Sugar-bd_dom_put"/>
</dbReference>
<dbReference type="EMBL" id="JAUSQX010000001">
    <property type="protein sequence ID" value="MDP9805585.1"/>
    <property type="molecule type" value="Genomic_DNA"/>
</dbReference>
<dbReference type="InterPro" id="IPR037171">
    <property type="entry name" value="NagB/RpiA_transferase-like"/>
</dbReference>
<comment type="caution">
    <text evidence="6">The sequence shown here is derived from an EMBL/GenBank/DDBJ whole genome shotgun (WGS) entry which is preliminary data.</text>
</comment>
<proteinExistence type="inferred from homology"/>
<comment type="similarity">
    <text evidence="1">Belongs to the SorC transcriptional regulatory family.</text>
</comment>
<dbReference type="InterPro" id="IPR051054">
    <property type="entry name" value="SorC_transcr_regulators"/>
</dbReference>
<keyword evidence="2" id="KW-0805">Transcription regulation</keyword>
<sequence length="316" mass="33352">MTTGSIGSSREELMFEAAYLYYMEGLTQQAIGTKLGYTRWTVGRLIDEARQTGLVTITINHPRTKTHHLERQIAKELDVQAIVLPGNNTDGVAVAARAAAKHLVNLAPRTLGVSWGRTMTAMAGALDEGWADGVVVYQANGGPTHAGDNEVSSSVSAIAHKGNGTAHTLPAPALVGNPDIGPHLMADPSVAHVLDGVKRANVIFYSPGSVSKESVLVKSGFLSPRSIDKIRDSGAVGEILSHFVDSNGKPISADLERRTIALPLDELVKAKHKVAVAGEPSKAAALIAAARARLADILIVDTPTAKEIIEITSKEK</sequence>
<accession>A0ABT9NDZ6</accession>
<evidence type="ECO:0000256" key="2">
    <source>
        <dbReference type="ARBA" id="ARBA00023015"/>
    </source>
</evidence>
<organism evidence="6 7">
    <name type="scientific">Trueperella bonasi</name>
    <dbReference type="NCBI Taxonomy" id="312286"/>
    <lineage>
        <taxon>Bacteria</taxon>
        <taxon>Bacillati</taxon>
        <taxon>Actinomycetota</taxon>
        <taxon>Actinomycetes</taxon>
        <taxon>Actinomycetales</taxon>
        <taxon>Actinomycetaceae</taxon>
        <taxon>Trueperella</taxon>
    </lineage>
</organism>
<evidence type="ECO:0000259" key="5">
    <source>
        <dbReference type="Pfam" id="PF04198"/>
    </source>
</evidence>
<protein>
    <submittedName>
        <fullName evidence="6">Deoxyribonucleoside regulator</fullName>
    </submittedName>
</protein>
<evidence type="ECO:0000256" key="3">
    <source>
        <dbReference type="ARBA" id="ARBA00023125"/>
    </source>
</evidence>
<reference evidence="6 7" key="1">
    <citation type="submission" date="2023-07" db="EMBL/GenBank/DDBJ databases">
        <title>Sequencing the genomes of 1000 actinobacteria strains.</title>
        <authorList>
            <person name="Klenk H.-P."/>
        </authorList>
    </citation>
    <scope>NUCLEOTIDE SEQUENCE [LARGE SCALE GENOMIC DNA]</scope>
    <source>
        <strain evidence="6 7">DSM 17163</strain>
    </source>
</reference>
<dbReference type="Proteomes" id="UP001243212">
    <property type="component" value="Unassembled WGS sequence"/>
</dbReference>
<keyword evidence="4" id="KW-0804">Transcription</keyword>
<name>A0ABT9NDZ6_9ACTO</name>
<dbReference type="PANTHER" id="PTHR34294:SF1">
    <property type="entry name" value="TRANSCRIPTIONAL REGULATOR LSRR"/>
    <property type="match status" value="1"/>
</dbReference>
<evidence type="ECO:0000256" key="1">
    <source>
        <dbReference type="ARBA" id="ARBA00010466"/>
    </source>
</evidence>
<dbReference type="PANTHER" id="PTHR34294">
    <property type="entry name" value="TRANSCRIPTIONAL REGULATOR-RELATED"/>
    <property type="match status" value="1"/>
</dbReference>
<dbReference type="Gene3D" id="3.40.50.1360">
    <property type="match status" value="1"/>
</dbReference>
<keyword evidence="7" id="KW-1185">Reference proteome</keyword>
<dbReference type="RefSeq" id="WP_307681857.1">
    <property type="nucleotide sequence ID" value="NZ_JAUSQX010000001.1"/>
</dbReference>
<evidence type="ECO:0000256" key="4">
    <source>
        <dbReference type="ARBA" id="ARBA00023163"/>
    </source>
</evidence>
<dbReference type="Gene3D" id="1.10.10.10">
    <property type="entry name" value="Winged helix-like DNA-binding domain superfamily/Winged helix DNA-binding domain"/>
    <property type="match status" value="1"/>
</dbReference>
<dbReference type="Pfam" id="PF04198">
    <property type="entry name" value="Sugar-bind"/>
    <property type="match status" value="1"/>
</dbReference>
<evidence type="ECO:0000313" key="6">
    <source>
        <dbReference type="EMBL" id="MDP9805585.1"/>
    </source>
</evidence>